<dbReference type="HOGENOM" id="CLU_2342887_0_0_9"/>
<dbReference type="OrthoDB" id="9970104at2"/>
<comment type="caution">
    <text evidence="1">The sequence shown here is derived from an EMBL/GenBank/DDBJ whole genome shotgun (WGS) entry which is preliminary data.</text>
</comment>
<protein>
    <submittedName>
        <fullName evidence="1">Uncharacterized protein</fullName>
    </submittedName>
</protein>
<dbReference type="RefSeq" id="WP_005397376.1">
    <property type="nucleotide sequence ID" value="NZ_JH601088.1"/>
</dbReference>
<evidence type="ECO:0000313" key="1">
    <source>
        <dbReference type="EMBL" id="EHR35662.1"/>
    </source>
</evidence>
<keyword evidence="2" id="KW-1185">Reference proteome</keyword>
<organism evidence="1 2">
    <name type="scientific">Helcococcus kunzii ATCC 51366</name>
    <dbReference type="NCBI Taxonomy" id="883114"/>
    <lineage>
        <taxon>Bacteria</taxon>
        <taxon>Bacillati</taxon>
        <taxon>Bacillota</taxon>
        <taxon>Tissierellia</taxon>
        <taxon>Tissierellales</taxon>
        <taxon>Peptoniphilaceae</taxon>
        <taxon>Helcococcus</taxon>
    </lineage>
</organism>
<dbReference type="AlphaFoldDB" id="H3NLZ2"/>
<dbReference type="GeneID" id="96998364"/>
<proteinExistence type="predicted"/>
<gene>
    <name evidence="1" type="ORF">HMPREF9709_00353</name>
</gene>
<dbReference type="Proteomes" id="UP000004191">
    <property type="component" value="Unassembled WGS sequence"/>
</dbReference>
<sequence>MIINNLNSIKIGLSVQDFKEELSTQIGKFDNSKKYWEIKLNNGKLKEKYNIDISKNTNLLTDKEIELLLNKKESLVLRFDIFIDEQSPVRIYNHFLN</sequence>
<evidence type="ECO:0000313" key="2">
    <source>
        <dbReference type="Proteomes" id="UP000004191"/>
    </source>
</evidence>
<reference evidence="1 2" key="1">
    <citation type="submission" date="2012-01" db="EMBL/GenBank/DDBJ databases">
        <title>The Genome Sequence of Helcococcus kunzii ATCC 51366.</title>
        <authorList>
            <consortium name="The Broad Institute Genome Sequencing Platform"/>
            <person name="Earl A."/>
            <person name="Ward D."/>
            <person name="Feldgarden M."/>
            <person name="Gevers D."/>
            <person name="Huys G."/>
            <person name="Young S.K."/>
            <person name="Zeng Q."/>
            <person name="Gargeya S."/>
            <person name="Fitzgerald M."/>
            <person name="Haas B."/>
            <person name="Abouelleil A."/>
            <person name="Alvarado L."/>
            <person name="Arachchi H.M."/>
            <person name="Berlin A."/>
            <person name="Chapman S.B."/>
            <person name="Gearin G."/>
            <person name="Goldberg J."/>
            <person name="Griggs A."/>
            <person name="Gujja S."/>
            <person name="Hansen M."/>
            <person name="Heiman D."/>
            <person name="Howarth C."/>
            <person name="Larimer J."/>
            <person name="Lui A."/>
            <person name="MacDonald P.J.P."/>
            <person name="McCowen C."/>
            <person name="Montmayeur A."/>
            <person name="Murphy C."/>
            <person name="Neiman D."/>
            <person name="Pearson M."/>
            <person name="Priest M."/>
            <person name="Roberts A."/>
            <person name="Saif S."/>
            <person name="Shea T."/>
            <person name="Sisk P."/>
            <person name="Stolte C."/>
            <person name="Sykes S."/>
            <person name="Wortman J."/>
            <person name="Nusbaum C."/>
            <person name="Birren B."/>
        </authorList>
    </citation>
    <scope>NUCLEOTIDE SEQUENCE [LARGE SCALE GENOMIC DNA]</scope>
    <source>
        <strain evidence="1 2">ATCC 51366</strain>
    </source>
</reference>
<accession>H3NLZ2</accession>
<dbReference type="EMBL" id="AGEI01000011">
    <property type="protein sequence ID" value="EHR35662.1"/>
    <property type="molecule type" value="Genomic_DNA"/>
</dbReference>
<name>H3NLZ2_9FIRM</name>